<dbReference type="PANTHER" id="PTHR21660">
    <property type="entry name" value="THIOESTERASE SUPERFAMILY MEMBER-RELATED"/>
    <property type="match status" value="1"/>
</dbReference>
<dbReference type="AlphaFoldDB" id="A0A0B4F4G1"/>
<evidence type="ECO:0000313" key="5">
    <source>
        <dbReference type="Proteomes" id="UP000031186"/>
    </source>
</evidence>
<evidence type="ECO:0000256" key="2">
    <source>
        <dbReference type="ARBA" id="ARBA00022801"/>
    </source>
</evidence>
<dbReference type="OrthoDB" id="2831072at2759"/>
<sequence length="184" mass="20258">MANQGSDATLNDAAGDKIRDWLQRTKNGHGPLKEGEKASSLAYMYALQQDWMVSVMPFLDVQSATASANTASITFTYTVQPQHCNRLHHLHGGATATLLDFCTSVPLSLVSRPGFWQYLGVSRCLTVSYLRPARAGDQVLIETEIVQVGKRLATLRGSIRRQEDRQLLCTAEHLKVNIDSAVSL</sequence>
<dbReference type="InterPro" id="IPR006683">
    <property type="entry name" value="Thioestr_dom"/>
</dbReference>
<dbReference type="Proteomes" id="UP000031186">
    <property type="component" value="Unassembled WGS sequence"/>
</dbReference>
<dbReference type="Pfam" id="PF03061">
    <property type="entry name" value="4HBT"/>
    <property type="match status" value="1"/>
</dbReference>
<dbReference type="HOGENOM" id="CLU_089876_1_2_1"/>
<dbReference type="InterPro" id="IPR003736">
    <property type="entry name" value="PAAI_dom"/>
</dbReference>
<dbReference type="VEuPathDB" id="FungiDB:MAN_06374"/>
<dbReference type="InterPro" id="IPR029069">
    <property type="entry name" value="HotDog_dom_sf"/>
</dbReference>
<dbReference type="GO" id="GO:0047617">
    <property type="term" value="F:fatty acyl-CoA hydrolase activity"/>
    <property type="evidence" value="ECO:0007669"/>
    <property type="project" value="InterPro"/>
</dbReference>
<accession>A0A0B4F4G1</accession>
<comment type="caution">
    <text evidence="4">The sequence shown here is derived from an EMBL/GenBank/DDBJ whole genome shotgun (WGS) entry which is preliminary data.</text>
</comment>
<dbReference type="CDD" id="cd03443">
    <property type="entry name" value="PaaI_thioesterase"/>
    <property type="match status" value="1"/>
</dbReference>
<evidence type="ECO:0000313" key="4">
    <source>
        <dbReference type="EMBL" id="KID65363.1"/>
    </source>
</evidence>
<evidence type="ECO:0000256" key="1">
    <source>
        <dbReference type="ARBA" id="ARBA00008324"/>
    </source>
</evidence>
<organism evidence="4 5">
    <name type="scientific">Metarhizium anisopliae (strain ARSEF 549)</name>
    <dbReference type="NCBI Taxonomy" id="3151832"/>
    <lineage>
        <taxon>Eukaryota</taxon>
        <taxon>Fungi</taxon>
        <taxon>Dikarya</taxon>
        <taxon>Ascomycota</taxon>
        <taxon>Pezizomycotina</taxon>
        <taxon>Sordariomycetes</taxon>
        <taxon>Hypocreomycetidae</taxon>
        <taxon>Hypocreales</taxon>
        <taxon>Clavicipitaceae</taxon>
        <taxon>Metarhizium</taxon>
    </lineage>
</organism>
<keyword evidence="2" id="KW-0378">Hydrolase</keyword>
<evidence type="ECO:0000259" key="3">
    <source>
        <dbReference type="Pfam" id="PF03061"/>
    </source>
</evidence>
<gene>
    <name evidence="4" type="ORF">MAN_06374</name>
</gene>
<reference evidence="4 5" key="1">
    <citation type="journal article" date="2014" name="Proc. Natl. Acad. Sci. U.S.A.">
        <title>Trajectory and genomic determinants of fungal-pathogen speciation and host adaptation.</title>
        <authorList>
            <person name="Hu X."/>
            <person name="Xiao G."/>
            <person name="Zheng P."/>
            <person name="Shang Y."/>
            <person name="Su Y."/>
            <person name="Zhang X."/>
            <person name="Liu X."/>
            <person name="Zhan S."/>
            <person name="St Leger R.J."/>
            <person name="Wang C."/>
        </authorList>
    </citation>
    <scope>NUCLEOTIDE SEQUENCE [LARGE SCALE GENOMIC DNA]</scope>
    <source>
        <strain evidence="4 5">ARSEF 549</strain>
    </source>
</reference>
<proteinExistence type="inferred from homology"/>
<name>A0A0B4F4G1_METAF</name>
<comment type="similarity">
    <text evidence="1">Belongs to the thioesterase PaaI family.</text>
</comment>
<feature type="domain" description="Thioesterase" evidence="3">
    <location>
        <begin position="88"/>
        <end position="166"/>
    </location>
</feature>
<dbReference type="EMBL" id="AZNF01000007">
    <property type="protein sequence ID" value="KID65363.1"/>
    <property type="molecule type" value="Genomic_DNA"/>
</dbReference>
<dbReference type="InterPro" id="IPR039298">
    <property type="entry name" value="ACOT13"/>
</dbReference>
<dbReference type="Gene3D" id="3.10.129.10">
    <property type="entry name" value="Hotdog Thioesterase"/>
    <property type="match status" value="1"/>
</dbReference>
<keyword evidence="5" id="KW-1185">Reference proteome</keyword>
<dbReference type="NCBIfam" id="TIGR00369">
    <property type="entry name" value="unchar_dom_1"/>
    <property type="match status" value="1"/>
</dbReference>
<dbReference type="PANTHER" id="PTHR21660:SF1">
    <property type="entry name" value="ACYL-COENZYME A THIOESTERASE 13"/>
    <property type="match status" value="1"/>
</dbReference>
<feature type="non-terminal residue" evidence="4">
    <location>
        <position position="1"/>
    </location>
</feature>
<protein>
    <submittedName>
        <fullName evidence="4">Phenylacetic acid degradation-related protein</fullName>
    </submittedName>
</protein>
<dbReference type="SUPFAM" id="SSF54637">
    <property type="entry name" value="Thioesterase/thiol ester dehydrase-isomerase"/>
    <property type="match status" value="1"/>
</dbReference>